<feature type="domain" description="Fumarylacetoacetase-like C-terminal" evidence="3">
    <location>
        <begin position="83"/>
        <end position="294"/>
    </location>
</feature>
<evidence type="ECO:0000313" key="4">
    <source>
        <dbReference type="EMBL" id="KIX97658.1"/>
    </source>
</evidence>
<dbReference type="GO" id="GO:0046872">
    <property type="term" value="F:metal ion binding"/>
    <property type="evidence" value="ECO:0007669"/>
    <property type="project" value="UniProtKB-KW"/>
</dbReference>
<dbReference type="Gene3D" id="3.90.850.10">
    <property type="entry name" value="Fumarylacetoacetase-like, C-terminal domain"/>
    <property type="match status" value="1"/>
</dbReference>
<keyword evidence="2" id="KW-0479">Metal-binding</keyword>
<comment type="similarity">
    <text evidence="1">Belongs to the FAH family.</text>
</comment>
<organism evidence="4 5">
    <name type="scientific">Fonsecaea multimorphosa CBS 102226</name>
    <dbReference type="NCBI Taxonomy" id="1442371"/>
    <lineage>
        <taxon>Eukaryota</taxon>
        <taxon>Fungi</taxon>
        <taxon>Dikarya</taxon>
        <taxon>Ascomycota</taxon>
        <taxon>Pezizomycotina</taxon>
        <taxon>Eurotiomycetes</taxon>
        <taxon>Chaetothyriomycetidae</taxon>
        <taxon>Chaetothyriales</taxon>
        <taxon>Herpotrichiellaceae</taxon>
        <taxon>Fonsecaea</taxon>
    </lineage>
</organism>
<dbReference type="OrthoDB" id="411064at2759"/>
<evidence type="ECO:0000256" key="1">
    <source>
        <dbReference type="ARBA" id="ARBA00010211"/>
    </source>
</evidence>
<dbReference type="VEuPathDB" id="FungiDB:Z520_06436"/>
<accession>A0A0D2KLS7</accession>
<dbReference type="EMBL" id="KN848073">
    <property type="protein sequence ID" value="KIX97658.1"/>
    <property type="molecule type" value="Genomic_DNA"/>
</dbReference>
<dbReference type="InterPro" id="IPR011234">
    <property type="entry name" value="Fumarylacetoacetase-like_C"/>
</dbReference>
<dbReference type="PANTHER" id="PTHR11820">
    <property type="entry name" value="ACYLPYRUVASE"/>
    <property type="match status" value="1"/>
</dbReference>
<dbReference type="Pfam" id="PF01557">
    <property type="entry name" value="FAA_hydrolase"/>
    <property type="match status" value="1"/>
</dbReference>
<dbReference type="InterPro" id="IPR036663">
    <property type="entry name" value="Fumarylacetoacetase_C_sf"/>
</dbReference>
<dbReference type="Proteomes" id="UP000053411">
    <property type="component" value="Unassembled WGS sequence"/>
</dbReference>
<dbReference type="GO" id="GO:0006107">
    <property type="term" value="P:oxaloacetate metabolic process"/>
    <property type="evidence" value="ECO:0007669"/>
    <property type="project" value="UniProtKB-ARBA"/>
</dbReference>
<keyword evidence="5" id="KW-1185">Reference proteome</keyword>
<evidence type="ECO:0000256" key="2">
    <source>
        <dbReference type="ARBA" id="ARBA00022723"/>
    </source>
</evidence>
<dbReference type="STRING" id="1442371.A0A0D2KLS7"/>
<dbReference type="FunFam" id="3.90.850.10:FF:000002">
    <property type="entry name" value="2-hydroxyhepta-2,4-diene-1,7-dioate isomerase"/>
    <property type="match status" value="1"/>
</dbReference>
<dbReference type="AlphaFoldDB" id="A0A0D2KLS7"/>
<name>A0A0D2KLS7_9EURO</name>
<evidence type="ECO:0000259" key="3">
    <source>
        <dbReference type="Pfam" id="PF01557"/>
    </source>
</evidence>
<evidence type="ECO:0000313" key="5">
    <source>
        <dbReference type="Proteomes" id="UP000053411"/>
    </source>
</evidence>
<gene>
    <name evidence="4" type="ORF">Z520_06436</name>
</gene>
<reference evidence="4 5" key="1">
    <citation type="submission" date="2015-01" db="EMBL/GenBank/DDBJ databases">
        <title>The Genome Sequence of Fonsecaea multimorphosa CBS 102226.</title>
        <authorList>
            <consortium name="The Broad Institute Genomics Platform"/>
            <person name="Cuomo C."/>
            <person name="de Hoog S."/>
            <person name="Gorbushina A."/>
            <person name="Stielow B."/>
            <person name="Teixiera M."/>
            <person name="Abouelleil A."/>
            <person name="Chapman S.B."/>
            <person name="Priest M."/>
            <person name="Young S.K."/>
            <person name="Wortman J."/>
            <person name="Nusbaum C."/>
            <person name="Birren B."/>
        </authorList>
    </citation>
    <scope>NUCLEOTIDE SEQUENCE [LARGE SCALE GENOMIC DNA]</scope>
    <source>
        <strain evidence="4 5">CBS 102226</strain>
    </source>
</reference>
<sequence>MPVEVPWSRLVRFISAEDDGIHFGDAVVPSADFDIGDPKNANSLAAKLIEGNPLSLDCKVTDQVVRVKQLLGPLTRDMVPALRCIGGNYRSHLKEMKMEIPRNPLLFAKFPNAVAGYGDNIPIPKLIQDGQADYEGELAIVIGKEGKDIRVEDAMDHVLGYTAADDMSARKWQSDPDLVGTWPPPQMTFAKSFDGFCPMGPCIASTKVVPDPHVLPLKTFVNGELRQNGNTDDFVFGVPQLIAFLSQGNTLQVGSIILTGTCSGVGFAMKPPQHLKTGDKIEISFGPIGTLVHGIKYE</sequence>
<proteinExistence type="inferred from homology"/>
<dbReference type="PANTHER" id="PTHR11820:SF100">
    <property type="entry name" value="FUMARYLACETOACETATE HYDROLASE FAMILY PROTEIN (AFU_ORTHOLOGUE AFUA_4G01490)"/>
    <property type="match status" value="1"/>
</dbReference>
<dbReference type="GeneID" id="27712182"/>
<dbReference type="SUPFAM" id="SSF56529">
    <property type="entry name" value="FAH"/>
    <property type="match status" value="1"/>
</dbReference>
<dbReference type="GO" id="GO:0050163">
    <property type="term" value="F:oxaloacetate tautomerase activity"/>
    <property type="evidence" value="ECO:0007669"/>
    <property type="project" value="UniProtKB-ARBA"/>
</dbReference>
<dbReference type="RefSeq" id="XP_016631781.1">
    <property type="nucleotide sequence ID" value="XM_016776936.1"/>
</dbReference>
<protein>
    <recommendedName>
        <fullName evidence="3">Fumarylacetoacetase-like C-terminal domain-containing protein</fullName>
    </recommendedName>
</protein>